<reference evidence="2" key="1">
    <citation type="journal article" date="2020" name="Nat. Commun.">
        <title>Large-scale genome sequencing of mycorrhizal fungi provides insights into the early evolution of symbiotic traits.</title>
        <authorList>
            <person name="Miyauchi S."/>
            <person name="Kiss E."/>
            <person name="Kuo A."/>
            <person name="Drula E."/>
            <person name="Kohler A."/>
            <person name="Sanchez-Garcia M."/>
            <person name="Morin E."/>
            <person name="Andreopoulos B."/>
            <person name="Barry K.W."/>
            <person name="Bonito G."/>
            <person name="Buee M."/>
            <person name="Carver A."/>
            <person name="Chen C."/>
            <person name="Cichocki N."/>
            <person name="Clum A."/>
            <person name="Culley D."/>
            <person name="Crous P.W."/>
            <person name="Fauchery L."/>
            <person name="Girlanda M."/>
            <person name="Hayes R.D."/>
            <person name="Keri Z."/>
            <person name="LaButti K."/>
            <person name="Lipzen A."/>
            <person name="Lombard V."/>
            <person name="Magnuson J."/>
            <person name="Maillard F."/>
            <person name="Murat C."/>
            <person name="Nolan M."/>
            <person name="Ohm R.A."/>
            <person name="Pangilinan J."/>
            <person name="Pereira M.F."/>
            <person name="Perotto S."/>
            <person name="Peter M."/>
            <person name="Pfister S."/>
            <person name="Riley R."/>
            <person name="Sitrit Y."/>
            <person name="Stielow J.B."/>
            <person name="Szollosi G."/>
            <person name="Zifcakova L."/>
            <person name="Stursova M."/>
            <person name="Spatafora J.W."/>
            <person name="Tedersoo L."/>
            <person name="Vaario L.M."/>
            <person name="Yamada A."/>
            <person name="Yan M."/>
            <person name="Wang P."/>
            <person name="Xu J."/>
            <person name="Bruns T."/>
            <person name="Baldrian P."/>
            <person name="Vilgalys R."/>
            <person name="Dunand C."/>
            <person name="Henrissat B."/>
            <person name="Grigoriev I.V."/>
            <person name="Hibbett D."/>
            <person name="Nagy L.G."/>
            <person name="Martin F.M."/>
        </authorList>
    </citation>
    <scope>NUCLEOTIDE SEQUENCE</scope>
    <source>
        <strain evidence="2">UP504</strain>
    </source>
</reference>
<keyword evidence="3" id="KW-1185">Reference proteome</keyword>
<gene>
    <name evidence="2" type="ORF">BS47DRAFT_537259</name>
</gene>
<dbReference type="OrthoDB" id="3357813at2759"/>
<feature type="compositionally biased region" description="Pro residues" evidence="1">
    <location>
        <begin position="682"/>
        <end position="691"/>
    </location>
</feature>
<comment type="caution">
    <text evidence="2">The sequence shown here is derived from an EMBL/GenBank/DDBJ whole genome shotgun (WGS) entry which is preliminary data.</text>
</comment>
<feature type="region of interest" description="Disordered" evidence="1">
    <location>
        <begin position="615"/>
        <end position="643"/>
    </location>
</feature>
<evidence type="ECO:0000313" key="3">
    <source>
        <dbReference type="Proteomes" id="UP000886523"/>
    </source>
</evidence>
<evidence type="ECO:0000256" key="1">
    <source>
        <dbReference type="SAM" id="MobiDB-lite"/>
    </source>
</evidence>
<protein>
    <submittedName>
        <fullName evidence="2">Uncharacterized protein</fullName>
    </submittedName>
</protein>
<dbReference type="AlphaFoldDB" id="A0A9P6AHJ8"/>
<feature type="compositionally biased region" description="Pro residues" evidence="1">
    <location>
        <begin position="624"/>
        <end position="640"/>
    </location>
</feature>
<feature type="region of interest" description="Disordered" evidence="1">
    <location>
        <begin position="443"/>
        <end position="489"/>
    </location>
</feature>
<accession>A0A9P6AHJ8</accession>
<evidence type="ECO:0000313" key="2">
    <source>
        <dbReference type="EMBL" id="KAF9505454.1"/>
    </source>
</evidence>
<sequence>MAENGVAPPLYSQHQDEPSGVQILVTPANNATDFQVGYLGADDHASIEGEVQIKGGVWDRVTIVLSTVESIDSHVIELATSEVLLFSSPSQATSSQTVPSSPPSSLPFSILLTPDLPQSVVTPTSSISHTLIANLYPRGGSGPVSKSVPVHISRYTSASASSSDLSIDPIEVKIESPIHMAVQIPRAIYRVHEPIPLYITIPPPDRSLLESGLRLRNLKAELVREIRLGDVNATSIEGDVTPPFESTSAVYPPEKSASPYAGAPHTSVLTRTGAACRFHSTRPVQIRLVLHPSESENGDASLSTGSITQATLLHHVSFHVQCQVAFTLSGTQSSSTASVSIPLVLLPPLAPAPNGDIDEEIDIAYHKKHDAPPAKTTRQDDYDIGEGTSRPPAFDEHVGTTDVHSSALHSPPPPFFESNSFLASPSVSAPPFFDDSRDEIQIPPHNVDAQLPPPSFDAGHPNGQVDEVHDGHVDNPIPSSLAESGSHLPSFIESESEARAAGSETNPPFPYWVPDSRSDQEEFRFAGEGELFGFAASQQYDGISHSLFQSANSAGGSAHMGAAVPGASSHVTSLPLNMIDSLRLSNDPGVVTTGLAQLIDEARDDVGQLTSGTINVDSANQDISPPPPPAMDDPSDPPPAIDEGIHALSEIERDRRERAIVEAAVAGGNGGVHALSAGRGDAPPPLTPPPRLLETGTMGVGVVGVPLPLASQGSGEEGGRPPPYLGVSQPVSSPAAPGPPPYIDDL</sequence>
<dbReference type="Proteomes" id="UP000886523">
    <property type="component" value="Unassembled WGS sequence"/>
</dbReference>
<proteinExistence type="predicted"/>
<feature type="compositionally biased region" description="Pro residues" evidence="1">
    <location>
        <begin position="736"/>
        <end position="746"/>
    </location>
</feature>
<name>A0A9P6AHJ8_9AGAM</name>
<feature type="region of interest" description="Disordered" evidence="1">
    <location>
        <begin position="672"/>
        <end position="746"/>
    </location>
</feature>
<organism evidence="2 3">
    <name type="scientific">Hydnum rufescens UP504</name>
    <dbReference type="NCBI Taxonomy" id="1448309"/>
    <lineage>
        <taxon>Eukaryota</taxon>
        <taxon>Fungi</taxon>
        <taxon>Dikarya</taxon>
        <taxon>Basidiomycota</taxon>
        <taxon>Agaricomycotina</taxon>
        <taxon>Agaricomycetes</taxon>
        <taxon>Cantharellales</taxon>
        <taxon>Hydnaceae</taxon>
        <taxon>Hydnum</taxon>
    </lineage>
</organism>
<dbReference type="EMBL" id="MU129152">
    <property type="protein sequence ID" value="KAF9505454.1"/>
    <property type="molecule type" value="Genomic_DNA"/>
</dbReference>
<feature type="compositionally biased region" description="Low complexity" evidence="1">
    <location>
        <begin position="726"/>
        <end position="735"/>
    </location>
</feature>